<dbReference type="SUPFAM" id="SSF50129">
    <property type="entry name" value="GroES-like"/>
    <property type="match status" value="1"/>
</dbReference>
<gene>
    <name evidence="3" type="ORF">EHS24_002566</name>
</gene>
<dbReference type="RefSeq" id="XP_028473257.1">
    <property type="nucleotide sequence ID" value="XM_028618301.1"/>
</dbReference>
<dbReference type="InterPro" id="IPR011032">
    <property type="entry name" value="GroES-like_sf"/>
</dbReference>
<evidence type="ECO:0000259" key="2">
    <source>
        <dbReference type="SMART" id="SM00829"/>
    </source>
</evidence>
<dbReference type="InterPro" id="IPR036291">
    <property type="entry name" value="NAD(P)-bd_dom_sf"/>
</dbReference>
<evidence type="ECO:0000313" key="3">
    <source>
        <dbReference type="EMBL" id="RSH78110.1"/>
    </source>
</evidence>
<dbReference type="PANTHER" id="PTHR43205">
    <property type="entry name" value="PROSTAGLANDIN REDUCTASE"/>
    <property type="match status" value="1"/>
</dbReference>
<dbReference type="AlphaFoldDB" id="A0A427XGT2"/>
<dbReference type="GO" id="GO:0016628">
    <property type="term" value="F:oxidoreductase activity, acting on the CH-CH group of donors, NAD or NADP as acceptor"/>
    <property type="evidence" value="ECO:0007669"/>
    <property type="project" value="InterPro"/>
</dbReference>
<dbReference type="SUPFAM" id="SSF51735">
    <property type="entry name" value="NAD(P)-binding Rossmann-fold domains"/>
    <property type="match status" value="1"/>
</dbReference>
<dbReference type="InterPro" id="IPR020843">
    <property type="entry name" value="ER"/>
</dbReference>
<feature type="domain" description="Enoyl reductase (ER)" evidence="2">
    <location>
        <begin position="20"/>
        <end position="341"/>
    </location>
</feature>
<dbReference type="Proteomes" id="UP000279236">
    <property type="component" value="Unassembled WGS sequence"/>
</dbReference>
<dbReference type="InterPro" id="IPR041694">
    <property type="entry name" value="ADH_N_2"/>
</dbReference>
<name>A0A427XGT2_9TREE</name>
<dbReference type="Pfam" id="PF16884">
    <property type="entry name" value="ADH_N_2"/>
    <property type="match status" value="1"/>
</dbReference>
<dbReference type="Pfam" id="PF00107">
    <property type="entry name" value="ADH_zinc_N"/>
    <property type="match status" value="1"/>
</dbReference>
<reference evidence="3 4" key="1">
    <citation type="submission" date="2018-11" db="EMBL/GenBank/DDBJ databases">
        <title>Genome sequence of Apiotrichum porosum DSM 27194.</title>
        <authorList>
            <person name="Aliyu H."/>
            <person name="Gorte O."/>
            <person name="Ochsenreither K."/>
        </authorList>
    </citation>
    <scope>NUCLEOTIDE SEQUENCE [LARGE SCALE GENOMIC DNA]</scope>
    <source>
        <strain evidence="3 4">DSM 27194</strain>
    </source>
</reference>
<dbReference type="Gene3D" id="3.90.180.10">
    <property type="entry name" value="Medium-chain alcohol dehydrogenases, catalytic domain"/>
    <property type="match status" value="1"/>
</dbReference>
<comment type="caution">
    <text evidence="3">The sequence shown here is derived from an EMBL/GenBank/DDBJ whole genome shotgun (WGS) entry which is preliminary data.</text>
</comment>
<keyword evidence="1" id="KW-0560">Oxidoreductase</keyword>
<dbReference type="InterPro" id="IPR013149">
    <property type="entry name" value="ADH-like_C"/>
</dbReference>
<dbReference type="Gene3D" id="3.40.50.720">
    <property type="entry name" value="NAD(P)-binding Rossmann-like Domain"/>
    <property type="match status" value="1"/>
</dbReference>
<dbReference type="CDD" id="cd05288">
    <property type="entry name" value="PGDH"/>
    <property type="match status" value="1"/>
</dbReference>
<proteinExistence type="predicted"/>
<dbReference type="SMART" id="SM00829">
    <property type="entry name" value="PKS_ER"/>
    <property type="match status" value="1"/>
</dbReference>
<organism evidence="3 4">
    <name type="scientific">Apiotrichum porosum</name>
    <dbReference type="NCBI Taxonomy" id="105984"/>
    <lineage>
        <taxon>Eukaryota</taxon>
        <taxon>Fungi</taxon>
        <taxon>Dikarya</taxon>
        <taxon>Basidiomycota</taxon>
        <taxon>Agaricomycotina</taxon>
        <taxon>Tremellomycetes</taxon>
        <taxon>Trichosporonales</taxon>
        <taxon>Trichosporonaceae</taxon>
        <taxon>Apiotrichum</taxon>
    </lineage>
</organism>
<evidence type="ECO:0000313" key="4">
    <source>
        <dbReference type="Proteomes" id="UP000279236"/>
    </source>
</evidence>
<dbReference type="OrthoDB" id="809632at2759"/>
<dbReference type="GeneID" id="39587109"/>
<accession>A0A427XGT2</accession>
<dbReference type="PANTHER" id="PTHR43205:SF19">
    <property type="entry name" value="ENOYL REDUCTASE (ER) DOMAIN-CONTAINING PROTEIN"/>
    <property type="match status" value="1"/>
</dbReference>
<dbReference type="EMBL" id="RSCE01000013">
    <property type="protein sequence ID" value="RSH78110.1"/>
    <property type="molecule type" value="Genomic_DNA"/>
</dbReference>
<keyword evidence="4" id="KW-1185">Reference proteome</keyword>
<sequence length="350" mass="37608">MSVPTEQKVWILANPPAAELLPDTFSLETRPLPDLQEGDVLIQVEYLSNDPAQRGWMQKDVDPKRLYVPPVYKGDAIRATGIARVLKSKSAKYPEGSRVTGSFAWYDYAVVNESKITGAAIELPNKPYASLSVFGMTSVTAYQGIFDVLDVKPEHTVIVSGAAGAVGSTAVQFAKNVIGAKRVVGIAGGAAKCAWVKQLGADECVDYKDPNFAANLKAALNGEFADRVFENVGGDVLNATLPLVKRFGKIAFCGMISAYNGENPNVSNLFEIITNRITLQGFIVIDFLGKWASAVQNVAGWIKEGKVAIDDVETVVSATIEDVPEKYKLLFTGSNRGKLVTALVAKTSSL</sequence>
<evidence type="ECO:0000256" key="1">
    <source>
        <dbReference type="ARBA" id="ARBA00023002"/>
    </source>
</evidence>
<dbReference type="FunFam" id="3.40.50.720:FF:000121">
    <property type="entry name" value="Prostaglandin reductase 2"/>
    <property type="match status" value="1"/>
</dbReference>
<dbReference type="InterPro" id="IPR045010">
    <property type="entry name" value="MDR_fam"/>
</dbReference>
<protein>
    <recommendedName>
        <fullName evidence="2">Enoyl reductase (ER) domain-containing protein</fullName>
    </recommendedName>
</protein>